<proteinExistence type="predicted"/>
<dbReference type="EMBL" id="BSXS01016895">
    <property type="protein sequence ID" value="GMF08343.1"/>
    <property type="molecule type" value="Genomic_DNA"/>
</dbReference>
<reference evidence="1" key="1">
    <citation type="submission" date="2023-04" db="EMBL/GenBank/DDBJ databases">
        <title>Ambrosiozyma monospora NBRC 10751.</title>
        <authorList>
            <person name="Ichikawa N."/>
            <person name="Sato H."/>
            <person name="Tonouchi N."/>
        </authorList>
    </citation>
    <scope>NUCLEOTIDE SEQUENCE</scope>
    <source>
        <strain evidence="1">NBRC 10751</strain>
    </source>
</reference>
<evidence type="ECO:0000313" key="2">
    <source>
        <dbReference type="Proteomes" id="UP001165064"/>
    </source>
</evidence>
<organism evidence="1 2">
    <name type="scientific">Ambrosiozyma monospora</name>
    <name type="common">Yeast</name>
    <name type="synonym">Endomycopsis monosporus</name>
    <dbReference type="NCBI Taxonomy" id="43982"/>
    <lineage>
        <taxon>Eukaryota</taxon>
        <taxon>Fungi</taxon>
        <taxon>Dikarya</taxon>
        <taxon>Ascomycota</taxon>
        <taxon>Saccharomycotina</taxon>
        <taxon>Pichiomycetes</taxon>
        <taxon>Pichiales</taxon>
        <taxon>Pichiaceae</taxon>
        <taxon>Ambrosiozyma</taxon>
    </lineage>
</organism>
<sequence>MDVYLDPLARVSSDKQNNLVFTNKSIQADAKFVTKSAQETASVLTKLAKSADGSSKGVGVDVELISAINVNNTTFIERNFTANEIAYCSKAPSPVSSFAGTWSAKEAVFKSLEVESKGAGASLKDIEILRDSNER</sequence>
<accession>A0ACB5UCD0</accession>
<dbReference type="Proteomes" id="UP001165064">
    <property type="component" value="Unassembled WGS sequence"/>
</dbReference>
<gene>
    <name evidence="1" type="ORF">Amon02_001323300</name>
</gene>
<keyword evidence="2" id="KW-1185">Reference proteome</keyword>
<name>A0ACB5UCD0_AMBMO</name>
<evidence type="ECO:0000313" key="1">
    <source>
        <dbReference type="EMBL" id="GMF08343.1"/>
    </source>
</evidence>
<comment type="caution">
    <text evidence="1">The sequence shown here is derived from an EMBL/GenBank/DDBJ whole genome shotgun (WGS) entry which is preliminary data.</text>
</comment>
<protein>
    <submittedName>
        <fullName evidence="1">Unnamed protein product</fullName>
    </submittedName>
</protein>